<keyword evidence="3 5" id="KW-1133">Transmembrane helix</keyword>
<gene>
    <name evidence="7" type="ORF">PFISCL1PPCAC_2824</name>
</gene>
<feature type="transmembrane region" description="Helical" evidence="5">
    <location>
        <begin position="348"/>
        <end position="373"/>
    </location>
</feature>
<sequence>FPLLKPYATVTRSLINNTVQATVIPVVYGVRMDPFPDPTNETAEELLICAVGEPYPLYRFVYIVVAGLIAIGGVGFNILLIALFANRSCATTPPTLYPSALAVLDTLMCVCYVAIMFIDAIVSYLRIESLYALYYSYVIPVYTLSKFVQLAIPYMLIFATLERLVWISAKRKNSDRGNRFARIGVTLVLCAVVRLPTLWALEKQEFPDCDDYFRSITTGPSTWARTEEWWEMFDFQFMTFVQTFIPFFILVTLNAYMFSHSKNMLQHRSSKIIISSLLFAVYSSRALPAHVHGAQHALTEVRSAILTMLAIVTSYLLCNSLQLVLTLLEKSDSSLLLDPENPGMSSVFHTSFGDLISFLYTFTSAVRLFIYAICNTEIRRDLRAM</sequence>
<comment type="subcellular location">
    <subcellularLocation>
        <location evidence="1">Membrane</location>
    </subcellularLocation>
</comment>
<organism evidence="7 8">
    <name type="scientific">Pristionchus fissidentatus</name>
    <dbReference type="NCBI Taxonomy" id="1538716"/>
    <lineage>
        <taxon>Eukaryota</taxon>
        <taxon>Metazoa</taxon>
        <taxon>Ecdysozoa</taxon>
        <taxon>Nematoda</taxon>
        <taxon>Chromadorea</taxon>
        <taxon>Rhabditida</taxon>
        <taxon>Rhabditina</taxon>
        <taxon>Diplogasteromorpha</taxon>
        <taxon>Diplogasteroidea</taxon>
        <taxon>Neodiplogasteridae</taxon>
        <taxon>Pristionchus</taxon>
    </lineage>
</organism>
<dbReference type="Gene3D" id="1.20.1070.10">
    <property type="entry name" value="Rhodopsin 7-helix transmembrane proteins"/>
    <property type="match status" value="1"/>
</dbReference>
<feature type="non-terminal residue" evidence="7">
    <location>
        <position position="1"/>
    </location>
</feature>
<evidence type="ECO:0000313" key="8">
    <source>
        <dbReference type="Proteomes" id="UP001432322"/>
    </source>
</evidence>
<name>A0AAV5UW84_9BILA</name>
<protein>
    <recommendedName>
        <fullName evidence="6">G-protein coupled receptors family 1 profile domain-containing protein</fullName>
    </recommendedName>
</protein>
<evidence type="ECO:0000259" key="6">
    <source>
        <dbReference type="PROSITE" id="PS50262"/>
    </source>
</evidence>
<accession>A0AAV5UW84</accession>
<evidence type="ECO:0000313" key="7">
    <source>
        <dbReference type="EMBL" id="GMT11527.1"/>
    </source>
</evidence>
<dbReference type="InterPro" id="IPR017452">
    <property type="entry name" value="GPCR_Rhodpsn_7TM"/>
</dbReference>
<evidence type="ECO:0000256" key="5">
    <source>
        <dbReference type="SAM" id="Phobius"/>
    </source>
</evidence>
<feature type="domain" description="G-protein coupled receptors family 1 profile" evidence="6">
    <location>
        <begin position="76"/>
        <end position="371"/>
    </location>
</feature>
<dbReference type="Proteomes" id="UP001432322">
    <property type="component" value="Unassembled WGS sequence"/>
</dbReference>
<keyword evidence="4 5" id="KW-0472">Membrane</keyword>
<feature type="transmembrane region" description="Helical" evidence="5">
    <location>
        <begin position="134"/>
        <end position="159"/>
    </location>
</feature>
<dbReference type="AlphaFoldDB" id="A0AAV5UW84"/>
<comment type="caution">
    <text evidence="7">The sequence shown here is derived from an EMBL/GenBank/DDBJ whole genome shotgun (WGS) entry which is preliminary data.</text>
</comment>
<evidence type="ECO:0000256" key="2">
    <source>
        <dbReference type="ARBA" id="ARBA00022692"/>
    </source>
</evidence>
<dbReference type="PROSITE" id="PS50262">
    <property type="entry name" value="G_PROTEIN_RECEP_F1_2"/>
    <property type="match status" value="1"/>
</dbReference>
<proteinExistence type="predicted"/>
<dbReference type="SUPFAM" id="SSF81321">
    <property type="entry name" value="Family A G protein-coupled receptor-like"/>
    <property type="match status" value="1"/>
</dbReference>
<feature type="transmembrane region" description="Helical" evidence="5">
    <location>
        <begin position="180"/>
        <end position="201"/>
    </location>
</feature>
<feature type="transmembrane region" description="Helical" evidence="5">
    <location>
        <begin position="96"/>
        <end position="122"/>
    </location>
</feature>
<evidence type="ECO:0000256" key="3">
    <source>
        <dbReference type="ARBA" id="ARBA00022989"/>
    </source>
</evidence>
<reference evidence="7" key="1">
    <citation type="submission" date="2023-10" db="EMBL/GenBank/DDBJ databases">
        <title>Genome assembly of Pristionchus species.</title>
        <authorList>
            <person name="Yoshida K."/>
            <person name="Sommer R.J."/>
        </authorList>
    </citation>
    <scope>NUCLEOTIDE SEQUENCE</scope>
    <source>
        <strain evidence="7">RS5133</strain>
    </source>
</reference>
<keyword evidence="2 5" id="KW-0812">Transmembrane</keyword>
<dbReference type="EMBL" id="BTSY01000001">
    <property type="protein sequence ID" value="GMT11527.1"/>
    <property type="molecule type" value="Genomic_DNA"/>
</dbReference>
<dbReference type="PANTHER" id="PTHR46709:SF14">
    <property type="entry name" value="G-PROTEIN COUPLED RECEPTORS FAMILY 1 PROFILE DOMAIN-CONTAINING PROTEIN"/>
    <property type="match status" value="1"/>
</dbReference>
<feature type="transmembrane region" description="Helical" evidence="5">
    <location>
        <begin position="60"/>
        <end position="84"/>
    </location>
</feature>
<feature type="transmembrane region" description="Helical" evidence="5">
    <location>
        <begin position="305"/>
        <end position="328"/>
    </location>
</feature>
<dbReference type="PANTHER" id="PTHR46709">
    <property type="entry name" value="PROTEIN CBG23488-RELATED"/>
    <property type="match status" value="1"/>
</dbReference>
<evidence type="ECO:0000256" key="1">
    <source>
        <dbReference type="ARBA" id="ARBA00004370"/>
    </source>
</evidence>
<feature type="transmembrane region" description="Helical" evidence="5">
    <location>
        <begin position="237"/>
        <end position="258"/>
    </location>
</feature>
<feature type="non-terminal residue" evidence="7">
    <location>
        <position position="385"/>
    </location>
</feature>
<evidence type="ECO:0000256" key="4">
    <source>
        <dbReference type="ARBA" id="ARBA00023136"/>
    </source>
</evidence>
<keyword evidence="8" id="KW-1185">Reference proteome</keyword>
<dbReference type="GO" id="GO:0016020">
    <property type="term" value="C:membrane"/>
    <property type="evidence" value="ECO:0007669"/>
    <property type="project" value="UniProtKB-SubCell"/>
</dbReference>